<dbReference type="Pfam" id="PF13128">
    <property type="entry name" value="DUF3954"/>
    <property type="match status" value="1"/>
</dbReference>
<keyword evidence="2" id="KW-1185">Reference proteome</keyword>
<evidence type="ECO:0000313" key="2">
    <source>
        <dbReference type="Proteomes" id="UP001597568"/>
    </source>
</evidence>
<evidence type="ECO:0000313" key="1">
    <source>
        <dbReference type="EMBL" id="MFD2869846.1"/>
    </source>
</evidence>
<protein>
    <submittedName>
        <fullName evidence="1">DUF3954 domain-containing protein</fullName>
    </submittedName>
</protein>
<proteinExistence type="predicted"/>
<reference evidence="2" key="1">
    <citation type="journal article" date="2019" name="Int. J. Syst. Evol. Microbiol.">
        <title>The Global Catalogue of Microorganisms (GCM) 10K type strain sequencing project: providing services to taxonomists for standard genome sequencing and annotation.</title>
        <authorList>
            <consortium name="The Broad Institute Genomics Platform"/>
            <consortium name="The Broad Institute Genome Sequencing Center for Infectious Disease"/>
            <person name="Wu L."/>
            <person name="Ma J."/>
        </authorList>
    </citation>
    <scope>NUCLEOTIDE SEQUENCE [LARGE SCALE GENOMIC DNA]</scope>
    <source>
        <strain evidence="2">KCTC 33522</strain>
    </source>
</reference>
<accession>A0ABW5Y3G6</accession>
<gene>
    <name evidence="1" type="ORF">ACFSY7_15240</name>
</gene>
<sequence length="59" mass="6845">MERNVKQLHEIDLSKDGVFYIKDGKINIVDTLPYGYGTQTITWQNGKVVRTELAYSRKL</sequence>
<dbReference type="Proteomes" id="UP001597568">
    <property type="component" value="Unassembled WGS sequence"/>
</dbReference>
<comment type="caution">
    <text evidence="1">The sequence shown here is derived from an EMBL/GenBank/DDBJ whole genome shotgun (WGS) entry which is preliminary data.</text>
</comment>
<dbReference type="EMBL" id="JBHUOR010000129">
    <property type="protein sequence ID" value="MFD2869846.1"/>
    <property type="molecule type" value="Genomic_DNA"/>
</dbReference>
<dbReference type="RefSeq" id="WP_380148472.1">
    <property type="nucleotide sequence ID" value="NZ_JBHUOR010000129.1"/>
</dbReference>
<name>A0ABW5Y3G6_9BACL</name>
<organism evidence="1 2">
    <name type="scientific">Kurthia populi</name>
    <dbReference type="NCBI Taxonomy" id="1562132"/>
    <lineage>
        <taxon>Bacteria</taxon>
        <taxon>Bacillati</taxon>
        <taxon>Bacillota</taxon>
        <taxon>Bacilli</taxon>
        <taxon>Bacillales</taxon>
        <taxon>Caryophanaceae</taxon>
        <taxon>Kurthia</taxon>
    </lineage>
</organism>
<dbReference type="InterPro" id="IPR025017">
    <property type="entry name" value="DUF3954"/>
</dbReference>